<feature type="compositionally biased region" description="Polar residues" evidence="8">
    <location>
        <begin position="661"/>
        <end position="685"/>
    </location>
</feature>
<dbReference type="PaxDb" id="214684-Q5KDZ5"/>
<evidence type="ECO:0000256" key="4">
    <source>
        <dbReference type="ARBA" id="ARBA00023008"/>
    </source>
</evidence>
<organism evidence="10 11">
    <name type="scientific">Cryptococcus deneoformans (strain JEC21 / ATCC MYA-565)</name>
    <name type="common">Cryptococcus neoformans var. neoformans serotype D</name>
    <dbReference type="NCBI Taxonomy" id="214684"/>
    <lineage>
        <taxon>Eukaryota</taxon>
        <taxon>Fungi</taxon>
        <taxon>Dikarya</taxon>
        <taxon>Basidiomycota</taxon>
        <taxon>Agaricomycotina</taxon>
        <taxon>Tremellomycetes</taxon>
        <taxon>Tremellales</taxon>
        <taxon>Cryptococcaceae</taxon>
        <taxon>Cryptococcus</taxon>
        <taxon>Cryptococcus neoformans species complex</taxon>
    </lineage>
</organism>
<dbReference type="GO" id="GO:0000981">
    <property type="term" value="F:DNA-binding transcription factor activity, RNA polymerase II-specific"/>
    <property type="evidence" value="ECO:0000318"/>
    <property type="project" value="GO_Central"/>
</dbReference>
<dbReference type="Proteomes" id="UP000002149">
    <property type="component" value="Chromosome 7"/>
</dbReference>
<gene>
    <name evidence="10" type="ordered locus">CNG02270</name>
</gene>
<proteinExistence type="predicted"/>
<dbReference type="InterPro" id="IPR036395">
    <property type="entry name" value="Cu_fist_DNA-bd_dom_sf"/>
</dbReference>
<dbReference type="GO" id="GO:0006878">
    <property type="term" value="P:intracellular copper ion homeostasis"/>
    <property type="evidence" value="ECO:0000318"/>
    <property type="project" value="GO_Central"/>
</dbReference>
<feature type="region of interest" description="Disordered" evidence="8">
    <location>
        <begin position="508"/>
        <end position="703"/>
    </location>
</feature>
<evidence type="ECO:0000259" key="9">
    <source>
        <dbReference type="PROSITE" id="PS50073"/>
    </source>
</evidence>
<dbReference type="InParanoid" id="Q5KDZ5"/>
<dbReference type="RefSeq" id="XP_024513231.1">
    <property type="nucleotide sequence ID" value="XM_024657555.1"/>
</dbReference>
<evidence type="ECO:0000256" key="2">
    <source>
        <dbReference type="ARBA" id="ARBA00022723"/>
    </source>
</evidence>
<feature type="region of interest" description="Disordered" evidence="8">
    <location>
        <begin position="177"/>
        <end position="197"/>
    </location>
</feature>
<dbReference type="VEuPathDB" id="FungiDB:CNG02270"/>
<name>Q5KDZ5_CRYD1</name>
<feature type="compositionally biased region" description="Low complexity" evidence="8">
    <location>
        <begin position="89"/>
        <end position="99"/>
    </location>
</feature>
<feature type="region of interest" description="Disordered" evidence="8">
    <location>
        <begin position="246"/>
        <end position="275"/>
    </location>
</feature>
<feature type="region of interest" description="Disordered" evidence="8">
    <location>
        <begin position="89"/>
        <end position="119"/>
    </location>
</feature>
<feature type="domain" description="Copper-fist" evidence="9">
    <location>
        <begin position="1"/>
        <end position="40"/>
    </location>
</feature>
<dbReference type="eggNOG" id="ENOG502S7CA">
    <property type="taxonomic scope" value="Eukaryota"/>
</dbReference>
<dbReference type="Gene3D" id="3.90.430.10">
    <property type="entry name" value="Copper fist DNA-binding domain"/>
    <property type="match status" value="1"/>
</dbReference>
<evidence type="ECO:0000256" key="7">
    <source>
        <dbReference type="ARBA" id="ARBA00023242"/>
    </source>
</evidence>
<dbReference type="PROSITE" id="PS50073">
    <property type="entry name" value="COPPER_FIST_2"/>
    <property type="match status" value="1"/>
</dbReference>
<feature type="compositionally biased region" description="Polar residues" evidence="8">
    <location>
        <begin position="519"/>
        <end position="537"/>
    </location>
</feature>
<dbReference type="OrthoDB" id="5600085at2759"/>
<evidence type="ECO:0000256" key="5">
    <source>
        <dbReference type="ARBA" id="ARBA00023015"/>
    </source>
</evidence>
<feature type="region of interest" description="Disordered" evidence="8">
    <location>
        <begin position="836"/>
        <end position="875"/>
    </location>
</feature>
<evidence type="ECO:0000256" key="3">
    <source>
        <dbReference type="ARBA" id="ARBA00022833"/>
    </source>
</evidence>
<feature type="compositionally biased region" description="Low complexity" evidence="8">
    <location>
        <begin position="558"/>
        <end position="577"/>
    </location>
</feature>
<dbReference type="SUPFAM" id="SSF57879">
    <property type="entry name" value="Zinc domain conserved in yeast copper-regulated transcription factors"/>
    <property type="match status" value="1"/>
</dbReference>
<accession>Q5KDZ5</accession>
<dbReference type="PRINTS" id="PR00617">
    <property type="entry name" value="COPPERFIST"/>
</dbReference>
<keyword evidence="4" id="KW-0186">Copper</keyword>
<sequence>MVLINDKKFACEKCIKGHRVSACTHTDRPLFEVKKKGRPSTQCKHCKEKRKSAGSSVHTKCQCGATDPKTLKDILASVNAPHAATSGLAGASATANTSAEQEIETRKGQPGSKPTFPRGLKDVHELAAAANALQGLGEDDQVVKAAERTVQALLNPCKCELGGPCTCCQIKTKPRKKHSGHEFENPASAGATPPGGGCCGSSVYSRDDVVATRNSPTSINSSEAIHHPPQTAPMLHKTRLFSPYSTDLRRRDSSSSAGSKTPGWASPRAMRPPTTRIKPLTDMRRLMSAAVNQDGTLASEIPRSVVGLPTLPGIESFNTSANLENGEKSEDVDMPLAFPTSEDVVIGACMCGDDCSCPGCATHDHHNISSSNRTHDGSCGESCKGHHDCAHSIPIPSGVQSIAQLICIAASQVPPPPPNRTDSLNPHDTRILPPSVSLNEDAARTMGIVPLKPLECCGGQCRCPPGECTCTKQCCGCCGDCTCEKDEDTRMAEEGEYTEGAGDATTSSCGGCKGKEKQSGFSDMISPQNPQSLSPTSYHVPPLQPKPSNLPVSAIHHSTFSPSFSTPQPSPSTVSSPADSLSVAAHPSNGPNVRPVPMIQPRPILPKRASDTGLIMPQGSRPPSALGRSGSMTATKRSGTSTGVRRSNSDARKVVGPSQPHHLQSNQSPSDRSFYISSPQPNQIAPNGVPMASAPSEMAAPLNNADSNSDLLAFIQQQWSANKTSNSDMNPSEPAMPISVTAEPWAFPPQNETAEDSPPSDSFDLDAFLMSIGVQPDGELRNDRPPSSQPPQSLMSNIPPTQPIAPLPPIPPSMSNVRPGYDMTFANFFLNSTPSGPSGPSAVPAASIPSRHTTPQASRPLTPPEASFAEPPRWKFPGGLGGEIPIWKSPEVLQGFGVLGSPVLEKEEVGEENENGKDIIDLSKPLDSAALTKIMKALEKQGGGQSSSQGAPSVVNTNQQLQSLPALQTALPVHPASVISPTRTDSAHELDDMFSQFVTLDGTPGGGNNDGLGLNGGPGMMALATNMSLGDELGFGGEMRWDQARMWSN</sequence>
<dbReference type="SMART" id="SM00412">
    <property type="entry name" value="Cu_FIST"/>
    <property type="match status" value="1"/>
</dbReference>
<protein>
    <submittedName>
        <fullName evidence="10">Ligand-regulated transcription factor, putative</fullName>
    </submittedName>
</protein>
<dbReference type="GO" id="GO:0005507">
    <property type="term" value="F:copper ion binding"/>
    <property type="evidence" value="ECO:0000318"/>
    <property type="project" value="GO_Central"/>
</dbReference>
<keyword evidence="7" id="KW-0539">Nucleus</keyword>
<evidence type="ECO:0000256" key="1">
    <source>
        <dbReference type="ARBA" id="ARBA00004123"/>
    </source>
</evidence>
<dbReference type="KEGG" id="cne:CNG02270"/>
<dbReference type="HOGENOM" id="CLU_033839_0_0_1"/>
<dbReference type="GO" id="GO:0045944">
    <property type="term" value="P:positive regulation of transcription by RNA polymerase II"/>
    <property type="evidence" value="ECO:0000318"/>
    <property type="project" value="GO_Central"/>
</dbReference>
<keyword evidence="3" id="KW-0862">Zinc</keyword>
<keyword evidence="11" id="KW-1185">Reference proteome</keyword>
<dbReference type="InterPro" id="IPR051763">
    <property type="entry name" value="Copper_Homeo_Regul"/>
</dbReference>
<keyword evidence="5" id="KW-0805">Transcription regulation</keyword>
<dbReference type="STRING" id="214684.Q5KDZ5"/>
<dbReference type="FunFam" id="3.90.430.10:FF:000001">
    <property type="entry name" value="Copper fist DNA-binding protein"/>
    <property type="match status" value="1"/>
</dbReference>
<dbReference type="EMBL" id="AE017347">
    <property type="protein sequence ID" value="AAW44646.2"/>
    <property type="molecule type" value="Genomic_DNA"/>
</dbReference>
<dbReference type="PANTHER" id="PTHR28088">
    <property type="entry name" value="TRANSCRIPTIONAL ACTIVATOR HAA1-RELATED"/>
    <property type="match status" value="1"/>
</dbReference>
<dbReference type="GeneID" id="3258737"/>
<dbReference type="GO" id="GO:0000978">
    <property type="term" value="F:RNA polymerase II cis-regulatory region sequence-specific DNA binding"/>
    <property type="evidence" value="ECO:0000318"/>
    <property type="project" value="GO_Central"/>
</dbReference>
<dbReference type="PANTHER" id="PTHR28088:SF5">
    <property type="entry name" value="TRANSCRIPTIONAL ACTIVATOR HAA1-RELATED"/>
    <property type="match status" value="1"/>
</dbReference>
<dbReference type="InterPro" id="IPR001083">
    <property type="entry name" value="Cu_fist_DNA-bd_dom"/>
</dbReference>
<evidence type="ECO:0000256" key="8">
    <source>
        <dbReference type="SAM" id="MobiDB-lite"/>
    </source>
</evidence>
<keyword evidence="6" id="KW-0804">Transcription</keyword>
<dbReference type="SMART" id="SM01090">
    <property type="entry name" value="Copper-fist"/>
    <property type="match status" value="1"/>
</dbReference>
<feature type="region of interest" description="Disordered" evidence="8">
    <location>
        <begin position="776"/>
        <end position="802"/>
    </location>
</feature>
<feature type="compositionally biased region" description="Low complexity" evidence="8">
    <location>
        <begin position="690"/>
        <end position="701"/>
    </location>
</feature>
<comment type="subcellular location">
    <subcellularLocation>
        <location evidence="1">Nucleus</location>
    </subcellularLocation>
</comment>
<evidence type="ECO:0000256" key="6">
    <source>
        <dbReference type="ARBA" id="ARBA00023163"/>
    </source>
</evidence>
<evidence type="ECO:0000313" key="10">
    <source>
        <dbReference type="EMBL" id="AAW44646.2"/>
    </source>
</evidence>
<feature type="compositionally biased region" description="Low complexity" evidence="8">
    <location>
        <begin position="836"/>
        <end position="850"/>
    </location>
</feature>
<dbReference type="GO" id="GO:0005634">
    <property type="term" value="C:nucleus"/>
    <property type="evidence" value="ECO:0000318"/>
    <property type="project" value="GO_Central"/>
</dbReference>
<feature type="compositionally biased region" description="Polar residues" evidence="8">
    <location>
        <begin position="630"/>
        <end position="646"/>
    </location>
</feature>
<evidence type="ECO:0000313" key="11">
    <source>
        <dbReference type="Proteomes" id="UP000002149"/>
    </source>
</evidence>
<dbReference type="GO" id="GO:0006879">
    <property type="term" value="P:intracellular iron ion homeostasis"/>
    <property type="evidence" value="ECO:0000318"/>
    <property type="project" value="GO_Central"/>
</dbReference>
<reference evidence="10 11" key="1">
    <citation type="journal article" date="2005" name="Science">
        <title>The genome of the basidiomycetous yeast and human pathogen Cryptococcus neoformans.</title>
        <authorList>
            <person name="Loftus B.J."/>
            <person name="Fung E."/>
            <person name="Roncaglia P."/>
            <person name="Rowley D."/>
            <person name="Amedeo P."/>
            <person name="Bruno D."/>
            <person name="Vamathevan J."/>
            <person name="Miranda M."/>
            <person name="Anderson I.J."/>
            <person name="Fraser J.A."/>
            <person name="Allen J.E."/>
            <person name="Bosdet I.E."/>
            <person name="Brent M.R."/>
            <person name="Chiu R."/>
            <person name="Doering T.L."/>
            <person name="Donlin M.J."/>
            <person name="D'Souza C.A."/>
            <person name="Fox D.S."/>
            <person name="Grinberg V."/>
            <person name="Fu J."/>
            <person name="Fukushima M."/>
            <person name="Haas B.J."/>
            <person name="Huang J.C."/>
            <person name="Janbon G."/>
            <person name="Jones S.J."/>
            <person name="Koo H.L."/>
            <person name="Krzywinski M.I."/>
            <person name="Kwon-Chung J.K."/>
            <person name="Lengeler K.B."/>
            <person name="Maiti R."/>
            <person name="Marra M.A."/>
            <person name="Marra R.E."/>
            <person name="Mathewson C.A."/>
            <person name="Mitchell T.G."/>
            <person name="Pertea M."/>
            <person name="Riggs F.R."/>
            <person name="Salzberg S.L."/>
            <person name="Schein J.E."/>
            <person name="Shvartsbeyn A."/>
            <person name="Shin H."/>
            <person name="Shumway M."/>
            <person name="Specht C.A."/>
            <person name="Suh B.B."/>
            <person name="Tenney A."/>
            <person name="Utterback T.R."/>
            <person name="Wickes B.L."/>
            <person name="Wortman J.R."/>
            <person name="Wye N.H."/>
            <person name="Kronstad J.W."/>
            <person name="Lodge J.K."/>
            <person name="Heitman J."/>
            <person name="Davis R.W."/>
            <person name="Fraser C.M."/>
            <person name="Hyman R.W."/>
        </authorList>
    </citation>
    <scope>NUCLEOTIDE SEQUENCE [LARGE SCALE GENOMIC DNA]</scope>
    <source>
        <strain evidence="11">JEC21 / ATCC MYA-565</strain>
    </source>
</reference>
<keyword evidence="2" id="KW-0479">Metal-binding</keyword>
<dbReference type="AlphaFoldDB" id="Q5KDZ5"/>
<dbReference type="Pfam" id="PF00649">
    <property type="entry name" value="Copper-fist"/>
    <property type="match status" value="1"/>
</dbReference>